<evidence type="ECO:0000256" key="1">
    <source>
        <dbReference type="SAM" id="MobiDB-lite"/>
    </source>
</evidence>
<dbReference type="AlphaFoldDB" id="A0AAN6GAP0"/>
<dbReference type="PANTHER" id="PTHR37331:SF1">
    <property type="entry name" value="YALI0F11671P"/>
    <property type="match status" value="1"/>
</dbReference>
<feature type="region of interest" description="Disordered" evidence="1">
    <location>
        <begin position="92"/>
        <end position="111"/>
    </location>
</feature>
<feature type="region of interest" description="Disordered" evidence="1">
    <location>
        <begin position="169"/>
        <end position="201"/>
    </location>
</feature>
<evidence type="ECO:0000313" key="3">
    <source>
        <dbReference type="Proteomes" id="UP001176521"/>
    </source>
</evidence>
<dbReference type="PANTHER" id="PTHR37331">
    <property type="entry name" value="YALI0F11671P"/>
    <property type="match status" value="1"/>
</dbReference>
<reference evidence="2" key="1">
    <citation type="journal article" date="2023" name="PhytoFront">
        <title>Draft Genome Resources of Seven Strains of Tilletia horrida, Causal Agent of Kernel Smut of Rice.</title>
        <authorList>
            <person name="Khanal S."/>
            <person name="Antony Babu S."/>
            <person name="Zhou X.G."/>
        </authorList>
    </citation>
    <scope>NUCLEOTIDE SEQUENCE</scope>
    <source>
        <strain evidence="2">TX3</strain>
    </source>
</reference>
<comment type="caution">
    <text evidence="2">The sequence shown here is derived from an EMBL/GenBank/DDBJ whole genome shotgun (WGS) entry which is preliminary data.</text>
</comment>
<dbReference type="EMBL" id="JAPDMQ010000212">
    <property type="protein sequence ID" value="KAK0530529.1"/>
    <property type="molecule type" value="Genomic_DNA"/>
</dbReference>
<sequence length="325" mass="34532">MLRSRSVLVAVSRARGASVAFPAGAPLLSSESATQSGGSNEHSGHLARCAAPVQRATALHRRGPERWIQSARVNYAQPSVRSFSTSAAAAFSASPASSGAEGSKTIRHPEHPTGIYFHLQPELGSASSDWKDAQSGAEGQKTTTWAISLLEQPPSGADAASIIGFVRAASGSSSTGPPSGHVEGDGGAQAAGTDPVTFSHAHPDAFFPNPAFLDLLHQTLRDECVEEDELLRFEAQTRGSGWAHLNDQRELLMPGRQAWPDNIIASVAFVDGVLQVRSGGGDDGSEQKSTYQPNDAYRLLTAQHGFIQLKETWLDKVRKRCAEKN</sequence>
<feature type="compositionally biased region" description="Low complexity" evidence="1">
    <location>
        <begin position="170"/>
        <end position="180"/>
    </location>
</feature>
<name>A0AAN6GAP0_9BASI</name>
<proteinExistence type="predicted"/>
<protein>
    <submittedName>
        <fullName evidence="2">Uncharacterized protein</fullName>
    </submittedName>
</protein>
<keyword evidence="3" id="KW-1185">Reference proteome</keyword>
<gene>
    <name evidence="2" type="ORF">OC842_003902</name>
</gene>
<accession>A0AAN6GAP0</accession>
<organism evidence="2 3">
    <name type="scientific">Tilletia horrida</name>
    <dbReference type="NCBI Taxonomy" id="155126"/>
    <lineage>
        <taxon>Eukaryota</taxon>
        <taxon>Fungi</taxon>
        <taxon>Dikarya</taxon>
        <taxon>Basidiomycota</taxon>
        <taxon>Ustilaginomycotina</taxon>
        <taxon>Exobasidiomycetes</taxon>
        <taxon>Tilletiales</taxon>
        <taxon>Tilletiaceae</taxon>
        <taxon>Tilletia</taxon>
    </lineage>
</organism>
<dbReference type="Proteomes" id="UP001176521">
    <property type="component" value="Unassembled WGS sequence"/>
</dbReference>
<evidence type="ECO:0000313" key="2">
    <source>
        <dbReference type="EMBL" id="KAK0530529.1"/>
    </source>
</evidence>